<dbReference type="InterPro" id="IPR017923">
    <property type="entry name" value="TFIIS_N"/>
</dbReference>
<proteinExistence type="predicted"/>
<keyword evidence="1" id="KW-0539">Nucleus</keyword>
<organism evidence="5 8">
    <name type="scientific">Phytophthora kernoviae</name>
    <dbReference type="NCBI Taxonomy" id="325452"/>
    <lineage>
        <taxon>Eukaryota</taxon>
        <taxon>Sar</taxon>
        <taxon>Stramenopiles</taxon>
        <taxon>Oomycota</taxon>
        <taxon>Peronosporomycetes</taxon>
        <taxon>Peronosporales</taxon>
        <taxon>Peronosporaceae</taxon>
        <taxon>Phytophthora</taxon>
    </lineage>
</organism>
<dbReference type="Pfam" id="PF08711">
    <property type="entry name" value="Med26"/>
    <property type="match status" value="1"/>
</dbReference>
<reference evidence="3" key="1">
    <citation type="journal article" date="2015" name="Genom Data">
        <title>Genome sequences of six Phytophthora species associated with forests in New Zealand.</title>
        <authorList>
            <person name="Studholme D.J."/>
            <person name="McDougal R.L."/>
            <person name="Sambles C."/>
            <person name="Hansen E."/>
            <person name="Hardy G."/>
            <person name="Grant M."/>
            <person name="Ganley R.J."/>
            <person name="Williams N.M."/>
        </authorList>
    </citation>
    <scope>NUCLEOTIDE SEQUENCE</scope>
    <source>
        <strain evidence="3">NZFS 2646</strain>
        <strain evidence="4">NZFS 3630</strain>
    </source>
</reference>
<keyword evidence="7" id="KW-1185">Reference proteome</keyword>
<dbReference type="EMBL" id="JPWV03000637">
    <property type="protein sequence ID" value="KAG2507268.1"/>
    <property type="molecule type" value="Genomic_DNA"/>
</dbReference>
<feature type="domain" description="TFIIS N-terminal" evidence="2">
    <location>
        <begin position="13"/>
        <end position="78"/>
    </location>
</feature>
<dbReference type="GO" id="GO:0005634">
    <property type="term" value="C:nucleus"/>
    <property type="evidence" value="ECO:0007669"/>
    <property type="project" value="UniProtKB-SubCell"/>
</dbReference>
<dbReference type="Gene3D" id="1.20.930.10">
    <property type="entry name" value="Conserved domain common to transcription factors TFIIS, elongin A, CRSP70"/>
    <property type="match status" value="1"/>
</dbReference>
<dbReference type="AlphaFoldDB" id="A0A3R7JEY6"/>
<dbReference type="Proteomes" id="UP000785171">
    <property type="component" value="Unassembled WGS sequence"/>
</dbReference>
<evidence type="ECO:0000313" key="5">
    <source>
        <dbReference type="EMBL" id="RLN44483.1"/>
    </source>
</evidence>
<evidence type="ECO:0000313" key="7">
    <source>
        <dbReference type="Proteomes" id="UP000285624"/>
    </source>
</evidence>
<dbReference type="SUPFAM" id="SSF47676">
    <property type="entry name" value="Conserved domain common to transcription factors TFIIS, elongin A, CRSP70"/>
    <property type="match status" value="1"/>
</dbReference>
<gene>
    <name evidence="5" type="ORF">BBI17_008534</name>
    <name evidence="6" type="ORF">BBO99_00009168</name>
    <name evidence="3" type="ORF">JM16_009051</name>
    <name evidence="4" type="ORF">JM18_009098</name>
</gene>
<dbReference type="EMBL" id="MAYM02000292">
    <property type="protein sequence ID" value="RLN44483.1"/>
    <property type="molecule type" value="Genomic_DNA"/>
</dbReference>
<evidence type="ECO:0000313" key="4">
    <source>
        <dbReference type="EMBL" id="KAG2508787.1"/>
    </source>
</evidence>
<dbReference type="PROSITE" id="PS51319">
    <property type="entry name" value="TFIIS_N"/>
    <property type="match status" value="1"/>
</dbReference>
<dbReference type="EMBL" id="MBDN02000638">
    <property type="protein sequence ID" value="RLN73956.1"/>
    <property type="molecule type" value="Genomic_DNA"/>
</dbReference>
<name>A0A3R7JEY6_9STRA</name>
<evidence type="ECO:0000313" key="3">
    <source>
        <dbReference type="EMBL" id="KAG2507268.1"/>
    </source>
</evidence>
<sequence length="78" mass="9028">MTIHYGDKVVSEEHIQYLKEELDDAKTVSNMINVLEALDQVFVSLEMLEKTRIGVTLTRLTRRAESGEKRERKPIVLL</sequence>
<protein>
    <recommendedName>
        <fullName evidence="2">TFIIS N-terminal domain-containing protein</fullName>
    </recommendedName>
</protein>
<dbReference type="Proteomes" id="UP000285624">
    <property type="component" value="Unassembled WGS sequence"/>
</dbReference>
<dbReference type="InterPro" id="IPR035441">
    <property type="entry name" value="TFIIS/LEDGF_dom_sf"/>
</dbReference>
<evidence type="ECO:0000256" key="1">
    <source>
        <dbReference type="PROSITE-ProRule" id="PRU00649"/>
    </source>
</evidence>
<evidence type="ECO:0000313" key="6">
    <source>
        <dbReference type="EMBL" id="RLN73956.1"/>
    </source>
</evidence>
<dbReference type="Proteomes" id="UP000792063">
    <property type="component" value="Unassembled WGS sequence"/>
</dbReference>
<evidence type="ECO:0000259" key="2">
    <source>
        <dbReference type="PROSITE" id="PS51319"/>
    </source>
</evidence>
<comment type="caution">
    <text evidence="5">The sequence shown here is derived from an EMBL/GenBank/DDBJ whole genome shotgun (WGS) entry which is preliminary data.</text>
</comment>
<dbReference type="Proteomes" id="UP000285883">
    <property type="component" value="Unassembled WGS sequence"/>
</dbReference>
<accession>A0A3R7JEY6</accession>
<dbReference type="EMBL" id="JPWU03000666">
    <property type="protein sequence ID" value="KAG2508787.1"/>
    <property type="molecule type" value="Genomic_DNA"/>
</dbReference>
<reference evidence="3" key="3">
    <citation type="submission" date="2020-06" db="EMBL/GenBank/DDBJ databases">
        <authorList>
            <person name="Studholme D.J."/>
        </authorList>
    </citation>
    <scope>NUCLEOTIDE SEQUENCE</scope>
    <source>
        <strain evidence="3">NZFS 2646</strain>
        <strain evidence="4">NZFS 3630</strain>
    </source>
</reference>
<evidence type="ECO:0000313" key="8">
    <source>
        <dbReference type="Proteomes" id="UP000285883"/>
    </source>
</evidence>
<comment type="subcellular location">
    <subcellularLocation>
        <location evidence="1">Nucleus</location>
    </subcellularLocation>
</comment>
<reference evidence="7 8" key="2">
    <citation type="submission" date="2018-07" db="EMBL/GenBank/DDBJ databases">
        <title>Genome sequencing of oomycete isolates from Chile give support for New Zealand origin for Phytophthora kernoviae and make available the first Nothophytophthora sp. genome.</title>
        <authorList>
            <person name="Studholme D.J."/>
            <person name="Sanfuentes E."/>
            <person name="Panda P."/>
            <person name="Hill R."/>
            <person name="Sambles C."/>
            <person name="Grant M."/>
            <person name="Williams N.M."/>
            <person name="Mcdougal R.L."/>
        </authorList>
    </citation>
    <scope>NUCLEOTIDE SEQUENCE [LARGE SCALE GENOMIC DNA]</scope>
    <source>
        <strain evidence="5">Chile2</strain>
        <strain evidence="6">Chile4</strain>
    </source>
</reference>